<keyword evidence="8" id="KW-1185">Reference proteome</keyword>
<feature type="domain" description="SKP1 component POZ" evidence="6">
    <location>
        <begin position="44"/>
        <end position="103"/>
    </location>
</feature>
<dbReference type="InterPro" id="IPR001232">
    <property type="entry name" value="SKP1-like"/>
</dbReference>
<evidence type="ECO:0000256" key="4">
    <source>
        <dbReference type="SAM" id="MobiDB-lite"/>
    </source>
</evidence>
<comment type="caution">
    <text evidence="7">The sequence shown here is derived from an EMBL/GenBank/DDBJ whole genome shotgun (WGS) entry which is preliminary data.</text>
</comment>
<evidence type="ECO:0000313" key="8">
    <source>
        <dbReference type="Proteomes" id="UP000807504"/>
    </source>
</evidence>
<keyword evidence="7" id="KW-0418">Kinase</keyword>
<name>A0A8T0F8U9_ARGBR</name>
<comment type="similarity">
    <text evidence="1 3">Belongs to the SKP1 family.</text>
</comment>
<dbReference type="InterPro" id="IPR011333">
    <property type="entry name" value="SKP1/BTB/POZ_sf"/>
</dbReference>
<reference evidence="7" key="2">
    <citation type="submission" date="2020-06" db="EMBL/GenBank/DDBJ databases">
        <authorList>
            <person name="Sheffer M."/>
        </authorList>
    </citation>
    <scope>NUCLEOTIDE SEQUENCE</scope>
</reference>
<dbReference type="Gene3D" id="3.30.710.10">
    <property type="entry name" value="Potassium Channel Kv1.1, Chain A"/>
    <property type="match status" value="1"/>
</dbReference>
<dbReference type="PANTHER" id="PTHR11165">
    <property type="entry name" value="SKP1"/>
    <property type="match status" value="1"/>
</dbReference>
<dbReference type="InterPro" id="IPR036296">
    <property type="entry name" value="SKP1-like_dim_sf"/>
</dbReference>
<feature type="region of interest" description="Disordered" evidence="4">
    <location>
        <begin position="1"/>
        <end position="38"/>
    </location>
</feature>
<dbReference type="SUPFAM" id="SSF54695">
    <property type="entry name" value="POZ domain"/>
    <property type="match status" value="1"/>
</dbReference>
<protein>
    <submittedName>
        <fullName evidence="7">S-phase kinase-associated protein 1 like protein</fullName>
    </submittedName>
</protein>
<dbReference type="SUPFAM" id="SSF81382">
    <property type="entry name" value="Skp1 dimerisation domain-like"/>
    <property type="match status" value="1"/>
</dbReference>
<evidence type="ECO:0000313" key="7">
    <source>
        <dbReference type="EMBL" id="KAF8785839.1"/>
    </source>
</evidence>
<dbReference type="InterPro" id="IPR016897">
    <property type="entry name" value="SKP1"/>
</dbReference>
<gene>
    <name evidence="7" type="ORF">HNY73_011341</name>
</gene>
<feature type="domain" description="SKP1 component dimerisation" evidence="5">
    <location>
        <begin position="158"/>
        <end position="188"/>
    </location>
</feature>
<dbReference type="Proteomes" id="UP000807504">
    <property type="component" value="Unassembled WGS sequence"/>
</dbReference>
<comment type="pathway">
    <text evidence="3">Protein modification; protein ubiquitination.</text>
</comment>
<sequence>MFRNEPTADNPSVGENRGNTSEVKEGADAKISSGKTSDTDRGAVVKFACADGMIFQTEEKVAKMFIFDDKAIEQSTGDNQPIPVKKINSDIFILMLRWAQKHVDDPVINSVVDDDDDDDGDELKRTDDIAKWDKNLLKDLDIVTLFRLTEAAKFAQMKGFLNVLLKKLASMIKGKTPNEIRKTFNIPPEL</sequence>
<accession>A0A8T0F8U9</accession>
<dbReference type="Pfam" id="PF03931">
    <property type="entry name" value="Skp1_POZ"/>
    <property type="match status" value="1"/>
</dbReference>
<keyword evidence="7" id="KW-0808">Transferase</keyword>
<keyword evidence="2 3" id="KW-0833">Ubl conjugation pathway</keyword>
<dbReference type="GO" id="GO:0006511">
    <property type="term" value="P:ubiquitin-dependent protein catabolic process"/>
    <property type="evidence" value="ECO:0007669"/>
    <property type="project" value="InterPro"/>
</dbReference>
<evidence type="ECO:0000259" key="5">
    <source>
        <dbReference type="Pfam" id="PF01466"/>
    </source>
</evidence>
<organism evidence="7 8">
    <name type="scientific">Argiope bruennichi</name>
    <name type="common">Wasp spider</name>
    <name type="synonym">Aranea bruennichi</name>
    <dbReference type="NCBI Taxonomy" id="94029"/>
    <lineage>
        <taxon>Eukaryota</taxon>
        <taxon>Metazoa</taxon>
        <taxon>Ecdysozoa</taxon>
        <taxon>Arthropoda</taxon>
        <taxon>Chelicerata</taxon>
        <taxon>Arachnida</taxon>
        <taxon>Araneae</taxon>
        <taxon>Araneomorphae</taxon>
        <taxon>Entelegynae</taxon>
        <taxon>Araneoidea</taxon>
        <taxon>Araneidae</taxon>
        <taxon>Argiope</taxon>
    </lineage>
</organism>
<dbReference type="AlphaFoldDB" id="A0A8T0F8U9"/>
<proteinExistence type="inferred from homology"/>
<evidence type="ECO:0000256" key="3">
    <source>
        <dbReference type="PIRNR" id="PIRNR028729"/>
    </source>
</evidence>
<dbReference type="InterPro" id="IPR016073">
    <property type="entry name" value="Skp1_comp_POZ"/>
</dbReference>
<dbReference type="InterPro" id="IPR016072">
    <property type="entry name" value="Skp1_comp_dimer"/>
</dbReference>
<evidence type="ECO:0000256" key="2">
    <source>
        <dbReference type="ARBA" id="ARBA00022786"/>
    </source>
</evidence>
<dbReference type="SMART" id="SM00512">
    <property type="entry name" value="Skp1"/>
    <property type="match status" value="1"/>
</dbReference>
<dbReference type="PIRSF" id="PIRSF028729">
    <property type="entry name" value="E3_ubiquit_lig_SCF_Skp"/>
    <property type="match status" value="1"/>
</dbReference>
<dbReference type="Pfam" id="PF01466">
    <property type="entry name" value="Skp1"/>
    <property type="match status" value="1"/>
</dbReference>
<evidence type="ECO:0000256" key="1">
    <source>
        <dbReference type="ARBA" id="ARBA00009993"/>
    </source>
</evidence>
<evidence type="ECO:0000259" key="6">
    <source>
        <dbReference type="Pfam" id="PF03931"/>
    </source>
</evidence>
<dbReference type="EMBL" id="JABXBU010000030">
    <property type="protein sequence ID" value="KAF8785839.1"/>
    <property type="molecule type" value="Genomic_DNA"/>
</dbReference>
<dbReference type="GO" id="GO:0016301">
    <property type="term" value="F:kinase activity"/>
    <property type="evidence" value="ECO:0007669"/>
    <property type="project" value="UniProtKB-KW"/>
</dbReference>
<reference evidence="7" key="1">
    <citation type="journal article" date="2020" name="bioRxiv">
        <title>Chromosome-level reference genome of the European wasp spider Argiope bruennichi: a resource for studies on range expansion and evolutionary adaptation.</title>
        <authorList>
            <person name="Sheffer M.M."/>
            <person name="Hoppe A."/>
            <person name="Krehenwinkel H."/>
            <person name="Uhl G."/>
            <person name="Kuss A.W."/>
            <person name="Jensen L."/>
            <person name="Jensen C."/>
            <person name="Gillespie R.G."/>
            <person name="Hoff K.J."/>
            <person name="Prost S."/>
        </authorList>
    </citation>
    <scope>NUCLEOTIDE SEQUENCE</scope>
</reference>